<evidence type="ECO:0000313" key="1">
    <source>
        <dbReference type="EMBL" id="MBB5785983.1"/>
    </source>
</evidence>
<accession>A0A7W9LJF0</accession>
<comment type="caution">
    <text evidence="1">The sequence shown here is derived from an EMBL/GenBank/DDBJ whole genome shotgun (WGS) entry which is preliminary data.</text>
</comment>
<dbReference type="AlphaFoldDB" id="A0A7W9LJF0"/>
<proteinExistence type="predicted"/>
<reference evidence="1 2" key="1">
    <citation type="submission" date="2020-08" db="EMBL/GenBank/DDBJ databases">
        <title>Sequencing the genomes of 1000 actinobacteria strains.</title>
        <authorList>
            <person name="Klenk H.-P."/>
        </authorList>
    </citation>
    <scope>NUCLEOTIDE SEQUENCE [LARGE SCALE GENOMIC DNA]</scope>
    <source>
        <strain evidence="1 2">DSM 102122</strain>
    </source>
</reference>
<keyword evidence="2" id="KW-1185">Reference proteome</keyword>
<gene>
    <name evidence="1" type="ORF">HD601_000558</name>
</gene>
<dbReference type="RefSeq" id="WP_184819127.1">
    <property type="nucleotide sequence ID" value="NZ_JACHMM010000001.1"/>
</dbReference>
<protein>
    <submittedName>
        <fullName evidence="1">Uncharacterized protein</fullName>
    </submittedName>
</protein>
<sequence length="85" mass="9198">MTTTAAEVPFSIGETTGDSTDAALFEGIVDGAYVVVCRSLDDRFKRRVYLNLPAAEKAAQRASERGVDVAIVLARLVPVRTGWVR</sequence>
<dbReference type="Proteomes" id="UP000542813">
    <property type="component" value="Unassembled WGS sequence"/>
</dbReference>
<evidence type="ECO:0000313" key="2">
    <source>
        <dbReference type="Proteomes" id="UP000542813"/>
    </source>
</evidence>
<organism evidence="1 2">
    <name type="scientific">Jiangella mangrovi</name>
    <dbReference type="NCBI Taxonomy" id="1524084"/>
    <lineage>
        <taxon>Bacteria</taxon>
        <taxon>Bacillati</taxon>
        <taxon>Actinomycetota</taxon>
        <taxon>Actinomycetes</taxon>
        <taxon>Jiangellales</taxon>
        <taxon>Jiangellaceae</taxon>
        <taxon>Jiangella</taxon>
    </lineage>
</organism>
<name>A0A7W9LJF0_9ACTN</name>
<dbReference type="EMBL" id="JACHMM010000001">
    <property type="protein sequence ID" value="MBB5785983.1"/>
    <property type="molecule type" value="Genomic_DNA"/>
</dbReference>